<evidence type="ECO:0000313" key="2">
    <source>
        <dbReference type="Proteomes" id="UP001177021"/>
    </source>
</evidence>
<keyword evidence="2" id="KW-1185">Reference proteome</keyword>
<organism evidence="1 2">
    <name type="scientific">Trifolium pratense</name>
    <name type="common">Red clover</name>
    <dbReference type="NCBI Taxonomy" id="57577"/>
    <lineage>
        <taxon>Eukaryota</taxon>
        <taxon>Viridiplantae</taxon>
        <taxon>Streptophyta</taxon>
        <taxon>Embryophyta</taxon>
        <taxon>Tracheophyta</taxon>
        <taxon>Spermatophyta</taxon>
        <taxon>Magnoliopsida</taxon>
        <taxon>eudicotyledons</taxon>
        <taxon>Gunneridae</taxon>
        <taxon>Pentapetalae</taxon>
        <taxon>rosids</taxon>
        <taxon>fabids</taxon>
        <taxon>Fabales</taxon>
        <taxon>Fabaceae</taxon>
        <taxon>Papilionoideae</taxon>
        <taxon>50 kb inversion clade</taxon>
        <taxon>NPAAA clade</taxon>
        <taxon>Hologalegina</taxon>
        <taxon>IRL clade</taxon>
        <taxon>Trifolieae</taxon>
        <taxon>Trifolium</taxon>
    </lineage>
</organism>
<comment type="caution">
    <text evidence="1">The sequence shown here is derived from an EMBL/GenBank/DDBJ whole genome shotgun (WGS) entry which is preliminary data.</text>
</comment>
<evidence type="ECO:0000313" key="1">
    <source>
        <dbReference type="EMBL" id="CAJ2637892.1"/>
    </source>
</evidence>
<reference evidence="1" key="1">
    <citation type="submission" date="2023-10" db="EMBL/GenBank/DDBJ databases">
        <authorList>
            <person name="Rodriguez Cubillos JULIANA M."/>
            <person name="De Vega J."/>
        </authorList>
    </citation>
    <scope>NUCLEOTIDE SEQUENCE</scope>
</reference>
<dbReference type="EMBL" id="CASHSV030000013">
    <property type="protein sequence ID" value="CAJ2637892.1"/>
    <property type="molecule type" value="Genomic_DNA"/>
</dbReference>
<name>A0ACB0J3L2_TRIPR</name>
<gene>
    <name evidence="1" type="ORF">MILVUS5_LOCUS8184</name>
</gene>
<proteinExistence type="predicted"/>
<accession>A0ACB0J3L2</accession>
<sequence>MDSDMIKLCKERLEKKIKKQRADLIRKEVEHHRSIMTPLYEKRNEVIKTIPNFWLTVFLNNKTLSKQLNNTDKKIFEFLSSIEVDKFEAGHSIDFVFQTNDYFTNTNLKNTFTYNEDGELVSINSTKIDWKPNKGIPDEIDHNNEGLSTSNLSFFHWFYSTTEKDELIFGDKIAGIIKDEVFPDALKFLDDDHNNLEGEGPSEERNY</sequence>
<dbReference type="Proteomes" id="UP001177021">
    <property type="component" value="Unassembled WGS sequence"/>
</dbReference>
<protein>
    <submittedName>
        <fullName evidence="1">Uncharacterized protein</fullName>
    </submittedName>
</protein>